<dbReference type="AlphaFoldDB" id="A0A5R9DXA8"/>
<gene>
    <name evidence="1" type="ORF">FEZ33_04365</name>
</gene>
<dbReference type="Pfam" id="PF13602">
    <property type="entry name" value="ADH_zinc_N_2"/>
    <property type="match status" value="1"/>
</dbReference>
<protein>
    <submittedName>
        <fullName evidence="1">Zinc-binding dehydrogenase</fullName>
    </submittedName>
</protein>
<dbReference type="EMBL" id="VBSP01000010">
    <property type="protein sequence ID" value="TLQ41801.1"/>
    <property type="molecule type" value="Genomic_DNA"/>
</dbReference>
<dbReference type="OrthoDB" id="9792162at2"/>
<dbReference type="RefSeq" id="WP_138404181.1">
    <property type="nucleotide sequence ID" value="NZ_VBSP01000010.1"/>
</dbReference>
<proteinExistence type="predicted"/>
<evidence type="ECO:0000313" key="1">
    <source>
        <dbReference type="EMBL" id="TLQ41801.1"/>
    </source>
</evidence>
<dbReference type="Gene3D" id="3.90.180.10">
    <property type="entry name" value="Medium-chain alcohol dehydrogenases, catalytic domain"/>
    <property type="match status" value="1"/>
</dbReference>
<dbReference type="Proteomes" id="UP000306420">
    <property type="component" value="Unassembled WGS sequence"/>
</dbReference>
<evidence type="ECO:0000313" key="2">
    <source>
        <dbReference type="Proteomes" id="UP000306420"/>
    </source>
</evidence>
<name>A0A5R9DXA8_9LACT</name>
<organism evidence="1 2">
    <name type="scientific">Ruoffia tabacinasalis</name>
    <dbReference type="NCBI Taxonomy" id="87458"/>
    <lineage>
        <taxon>Bacteria</taxon>
        <taxon>Bacillati</taxon>
        <taxon>Bacillota</taxon>
        <taxon>Bacilli</taxon>
        <taxon>Lactobacillales</taxon>
        <taxon>Aerococcaceae</taxon>
        <taxon>Ruoffia</taxon>
    </lineage>
</organism>
<accession>A0A5R9DXA8</accession>
<reference evidence="1 2" key="1">
    <citation type="submission" date="2019-05" db="EMBL/GenBank/DDBJ databases">
        <title>The metagenome of a microbial culture collection derived from dairy environment covers the genomic content of the human microbiome.</title>
        <authorList>
            <person name="Roder T."/>
            <person name="Wuthrich D."/>
            <person name="Sattari Z."/>
            <person name="Von Ah U."/>
            <person name="Bar C."/>
            <person name="Ronchi F."/>
            <person name="Macpherson A.J."/>
            <person name="Ganal-Vonarburg S.C."/>
            <person name="Bruggmann R."/>
            <person name="Vergeres G."/>
        </authorList>
    </citation>
    <scope>NUCLEOTIDE SEQUENCE [LARGE SCALE GENOMIC DNA]</scope>
    <source>
        <strain evidence="1 2">FAM 24227</strain>
    </source>
</reference>
<comment type="caution">
    <text evidence="1">The sequence shown here is derived from an EMBL/GenBank/DDBJ whole genome shotgun (WGS) entry which is preliminary data.</text>
</comment>
<sequence length="52" mass="5900">MRVLTQGPILSKLWNRKIQPVIDRVIPFEEVNDDLKALEGGQVLGKIVVKMN</sequence>